<dbReference type="EMBL" id="KQ947442">
    <property type="protein sequence ID" value="KUJ07014.1"/>
    <property type="molecule type" value="Genomic_DNA"/>
</dbReference>
<protein>
    <submittedName>
        <fullName evidence="2">Uncharacterized protein</fullName>
    </submittedName>
</protein>
<gene>
    <name evidence="2" type="ORF">LY89DRAFT_743341</name>
</gene>
<dbReference type="InParanoid" id="A0A132B550"/>
<proteinExistence type="predicted"/>
<evidence type="ECO:0000256" key="1">
    <source>
        <dbReference type="SAM" id="MobiDB-lite"/>
    </source>
</evidence>
<feature type="compositionally biased region" description="Polar residues" evidence="1">
    <location>
        <begin position="11"/>
        <end position="22"/>
    </location>
</feature>
<feature type="region of interest" description="Disordered" evidence="1">
    <location>
        <begin position="1"/>
        <end position="23"/>
    </location>
</feature>
<reference evidence="2 3" key="1">
    <citation type="submission" date="2015-10" db="EMBL/GenBank/DDBJ databases">
        <title>Full genome of DAOMC 229536 Phialocephala scopiformis, a fungal endophyte of spruce producing the potent anti-insectan compound rugulosin.</title>
        <authorList>
            <consortium name="DOE Joint Genome Institute"/>
            <person name="Walker A.K."/>
            <person name="Frasz S.L."/>
            <person name="Seifert K.A."/>
            <person name="Miller J.D."/>
            <person name="Mondo S.J."/>
            <person name="Labutti K."/>
            <person name="Lipzen A."/>
            <person name="Dockter R."/>
            <person name="Kennedy M."/>
            <person name="Grigoriev I.V."/>
            <person name="Spatafora J.W."/>
        </authorList>
    </citation>
    <scope>NUCLEOTIDE SEQUENCE [LARGE SCALE GENOMIC DNA]</scope>
    <source>
        <strain evidence="2 3">CBS 120377</strain>
    </source>
</reference>
<dbReference type="AlphaFoldDB" id="A0A132B550"/>
<keyword evidence="3" id="KW-1185">Reference proteome</keyword>
<dbReference type="GeneID" id="28830667"/>
<organism evidence="2 3">
    <name type="scientific">Mollisia scopiformis</name>
    <name type="common">Conifer needle endophyte fungus</name>
    <name type="synonym">Phialocephala scopiformis</name>
    <dbReference type="NCBI Taxonomy" id="149040"/>
    <lineage>
        <taxon>Eukaryota</taxon>
        <taxon>Fungi</taxon>
        <taxon>Dikarya</taxon>
        <taxon>Ascomycota</taxon>
        <taxon>Pezizomycotina</taxon>
        <taxon>Leotiomycetes</taxon>
        <taxon>Helotiales</taxon>
        <taxon>Mollisiaceae</taxon>
        <taxon>Mollisia</taxon>
    </lineage>
</organism>
<dbReference type="RefSeq" id="XP_018061369.1">
    <property type="nucleotide sequence ID" value="XM_018220941.1"/>
</dbReference>
<evidence type="ECO:0000313" key="2">
    <source>
        <dbReference type="EMBL" id="KUJ07014.1"/>
    </source>
</evidence>
<sequence>MTVSAALGTNPEMSTEQSTSSGALEETLDFGSDQDNLLGPIEQTEGNVFHHIPYSSQSPSSTKDGPQLMERLSPSRFLFSRAIRGNKYNNQHCKIPGEHIPDTSQSNIPHLHRNPQFPARRRCELVYGTRAATSFFTITVALRSPHPNCTNSTNDST</sequence>
<name>A0A132B550_MOLSC</name>
<dbReference type="Proteomes" id="UP000070700">
    <property type="component" value="Unassembled WGS sequence"/>
</dbReference>
<accession>A0A132B550</accession>
<dbReference type="KEGG" id="psco:LY89DRAFT_743341"/>
<evidence type="ECO:0000313" key="3">
    <source>
        <dbReference type="Proteomes" id="UP000070700"/>
    </source>
</evidence>